<evidence type="ECO:0000313" key="3">
    <source>
        <dbReference type="Proteomes" id="UP000192276"/>
    </source>
</evidence>
<dbReference type="RefSeq" id="WP_081170222.1">
    <property type="nucleotide sequence ID" value="NZ_LWBP01000230.1"/>
</dbReference>
<accession>A0A1V9ET23</accession>
<name>A0A1V9ET23_9BACT</name>
<gene>
    <name evidence="2" type="ORF">A4R26_31105</name>
</gene>
<organism evidence="2 3">
    <name type="scientific">Niastella populi</name>
    <dbReference type="NCBI Taxonomy" id="550983"/>
    <lineage>
        <taxon>Bacteria</taxon>
        <taxon>Pseudomonadati</taxon>
        <taxon>Bacteroidota</taxon>
        <taxon>Chitinophagia</taxon>
        <taxon>Chitinophagales</taxon>
        <taxon>Chitinophagaceae</taxon>
        <taxon>Niastella</taxon>
    </lineage>
</organism>
<comment type="caution">
    <text evidence="2">The sequence shown here is derived from an EMBL/GenBank/DDBJ whole genome shotgun (WGS) entry which is preliminary data.</text>
</comment>
<evidence type="ECO:0000313" key="2">
    <source>
        <dbReference type="EMBL" id="OQP49064.1"/>
    </source>
</evidence>
<dbReference type="AlphaFoldDB" id="A0A1V9ET23"/>
<evidence type="ECO:0000256" key="1">
    <source>
        <dbReference type="SAM" id="MobiDB-lite"/>
    </source>
</evidence>
<dbReference type="Proteomes" id="UP000192276">
    <property type="component" value="Unassembled WGS sequence"/>
</dbReference>
<dbReference type="EMBL" id="LWBP01000230">
    <property type="protein sequence ID" value="OQP49064.1"/>
    <property type="molecule type" value="Genomic_DNA"/>
</dbReference>
<proteinExistence type="predicted"/>
<keyword evidence="3" id="KW-1185">Reference proteome</keyword>
<reference evidence="3" key="1">
    <citation type="submission" date="2016-04" db="EMBL/GenBank/DDBJ databases">
        <authorList>
            <person name="Chen L."/>
            <person name="Zhuang W."/>
            <person name="Wang G."/>
        </authorList>
    </citation>
    <scope>NUCLEOTIDE SEQUENCE [LARGE SCALE GENOMIC DNA]</scope>
    <source>
        <strain evidence="3">208</strain>
    </source>
</reference>
<feature type="region of interest" description="Disordered" evidence="1">
    <location>
        <begin position="1"/>
        <end position="32"/>
    </location>
</feature>
<dbReference type="STRING" id="550983.A4R26_31105"/>
<protein>
    <submittedName>
        <fullName evidence="2">Uncharacterized protein</fullName>
    </submittedName>
</protein>
<sequence length="71" mass="8268">MQEITNSKSKPTNQKAEKVQRDKQNETQQITNGKIQELEQEVANLKALVEIMRKEIDALNALVRYLEQRKS</sequence>
<feature type="compositionally biased region" description="Polar residues" evidence="1">
    <location>
        <begin position="1"/>
        <end position="14"/>
    </location>
</feature>
<feature type="compositionally biased region" description="Basic and acidic residues" evidence="1">
    <location>
        <begin position="15"/>
        <end position="25"/>
    </location>
</feature>